<evidence type="ECO:0000313" key="3">
    <source>
        <dbReference type="Proteomes" id="UP000249123"/>
    </source>
</evidence>
<proteinExistence type="predicted"/>
<comment type="caution">
    <text evidence="2">The sequence shown here is derived from an EMBL/GenBank/DDBJ whole genome shotgun (WGS) entry which is preliminary data.</text>
</comment>
<dbReference type="Gene3D" id="3.40.50.720">
    <property type="entry name" value="NAD(P)-binding Rossmann-like Domain"/>
    <property type="match status" value="1"/>
</dbReference>
<dbReference type="InterPro" id="IPR020843">
    <property type="entry name" value="ER"/>
</dbReference>
<keyword evidence="1" id="KW-0560">Oxidoreductase</keyword>
<dbReference type="SUPFAM" id="SSF51735">
    <property type="entry name" value="NAD(P)-binding Rossmann-fold domains"/>
    <property type="match status" value="1"/>
</dbReference>
<dbReference type="InterPro" id="IPR036291">
    <property type="entry name" value="NAD(P)-bd_dom_sf"/>
</dbReference>
<dbReference type="Gene3D" id="3.90.180.10">
    <property type="entry name" value="Medium-chain alcohol dehydrogenases, catalytic domain"/>
    <property type="match status" value="1"/>
</dbReference>
<dbReference type="FunFam" id="3.40.50.720:FF:000121">
    <property type="entry name" value="Prostaglandin reductase 2"/>
    <property type="match status" value="1"/>
</dbReference>
<dbReference type="OrthoDB" id="9805663at2"/>
<organism evidence="2 3">
    <name type="scientific">Hyphomonas pacifica</name>
    <dbReference type="NCBI Taxonomy" id="1280941"/>
    <lineage>
        <taxon>Bacteria</taxon>
        <taxon>Pseudomonadati</taxon>
        <taxon>Pseudomonadota</taxon>
        <taxon>Alphaproteobacteria</taxon>
        <taxon>Hyphomonadales</taxon>
        <taxon>Hyphomonadaceae</taxon>
        <taxon>Hyphomonas</taxon>
    </lineage>
</organism>
<gene>
    <name evidence="2" type="ORF">HY3_14025</name>
</gene>
<dbReference type="eggNOG" id="COG2130">
    <property type="taxonomic scope" value="Bacteria"/>
</dbReference>
<dbReference type="InterPro" id="IPR045010">
    <property type="entry name" value="MDR_fam"/>
</dbReference>
<dbReference type="Pfam" id="PF00107">
    <property type="entry name" value="ADH_zinc_N"/>
    <property type="match status" value="1"/>
</dbReference>
<dbReference type="InterPro" id="IPR041694">
    <property type="entry name" value="ADH_N_2"/>
</dbReference>
<sequence length="341" mass="36717">MTEMNKTWILRKRPEGEVKEGDLELVESPLEPLKEGEVRTRLIYLSLDPTNRIWMSDVDAYLPPVGIGDPMRGGGLAVVTESQFDGLSPGDIVNTGLGSWSLYSTHSGQTLTALPKLPGVPLTAFMGPLGATGMTAYFGLMDIGKPKAGETVVVSAAAGAVGSMVGQIAKIQGCRVVGIAGSDEKCKWLTETAGFDAAINYKSEDVGAALDKHCPNGIDVNFENVGGKIMDQVIARLNDFSRMPLCGLISTYNATEPVPGPYNFSNLLMRRTLVKGFIVIDYFPRFPEGMQQMAGWLMEGKLKFETDIVKGLENAPVSLSRLFEGKNLGKLIVEVSEPPAN</sequence>
<dbReference type="PANTHER" id="PTHR43205:SF42">
    <property type="entry name" value="ALCOHOL DEHYDROGENASE, ZINC-CONTAINING (AFU_ORTHOLOGUE AFUA_7G04530)"/>
    <property type="match status" value="1"/>
</dbReference>
<dbReference type="STRING" id="1280941.HY2_07835"/>
<dbReference type="PANTHER" id="PTHR43205">
    <property type="entry name" value="PROSTAGLANDIN REDUCTASE"/>
    <property type="match status" value="1"/>
</dbReference>
<dbReference type="Pfam" id="PF16884">
    <property type="entry name" value="ADH_N_2"/>
    <property type="match status" value="1"/>
</dbReference>
<dbReference type="SUPFAM" id="SSF50129">
    <property type="entry name" value="GroES-like"/>
    <property type="match status" value="1"/>
</dbReference>
<keyword evidence="3" id="KW-1185">Reference proteome</keyword>
<dbReference type="InterPro" id="IPR013149">
    <property type="entry name" value="ADH-like_C"/>
</dbReference>
<dbReference type="InterPro" id="IPR011032">
    <property type="entry name" value="GroES-like_sf"/>
</dbReference>
<dbReference type="EMBL" id="AWFB01000026">
    <property type="protein sequence ID" value="RAN32846.1"/>
    <property type="molecule type" value="Genomic_DNA"/>
</dbReference>
<accession>A0A328JYF1</accession>
<reference evidence="2 3" key="1">
    <citation type="submission" date="2013-04" db="EMBL/GenBank/DDBJ databases">
        <title>Hyphomonas sp. T24B3 Genome Sequencing.</title>
        <authorList>
            <person name="Lai Q."/>
            <person name="Shao Z."/>
        </authorList>
    </citation>
    <scope>NUCLEOTIDE SEQUENCE [LARGE SCALE GENOMIC DNA]</scope>
    <source>
        <strain evidence="2 3">T24B3</strain>
    </source>
</reference>
<name>A0A062U4G7_9PROT</name>
<protein>
    <submittedName>
        <fullName evidence="2">NADP-dependent oxidoreductase</fullName>
    </submittedName>
</protein>
<evidence type="ECO:0000256" key="1">
    <source>
        <dbReference type="ARBA" id="ARBA00023002"/>
    </source>
</evidence>
<dbReference type="CDD" id="cd05288">
    <property type="entry name" value="PGDH"/>
    <property type="match status" value="1"/>
</dbReference>
<accession>A0A062U4G7</accession>
<dbReference type="GO" id="GO:0016628">
    <property type="term" value="F:oxidoreductase activity, acting on the CH-CH group of donors, NAD or NADP as acceptor"/>
    <property type="evidence" value="ECO:0007669"/>
    <property type="project" value="InterPro"/>
</dbReference>
<dbReference type="AlphaFoldDB" id="A0A062U4G7"/>
<dbReference type="Proteomes" id="UP000249123">
    <property type="component" value="Unassembled WGS sequence"/>
</dbReference>
<dbReference type="SMART" id="SM00829">
    <property type="entry name" value="PKS_ER"/>
    <property type="match status" value="1"/>
</dbReference>
<evidence type="ECO:0000313" key="2">
    <source>
        <dbReference type="EMBL" id="RAN32846.1"/>
    </source>
</evidence>